<dbReference type="RefSeq" id="WP_262875072.1">
    <property type="nucleotide sequence ID" value="NZ_BAABKW010000007.1"/>
</dbReference>
<feature type="domain" description="HTH gntR-type" evidence="4">
    <location>
        <begin position="13"/>
        <end position="80"/>
    </location>
</feature>
<dbReference type="SUPFAM" id="SSF48008">
    <property type="entry name" value="GntR ligand-binding domain-like"/>
    <property type="match status" value="1"/>
</dbReference>
<evidence type="ECO:0000256" key="1">
    <source>
        <dbReference type="ARBA" id="ARBA00023015"/>
    </source>
</evidence>
<accession>A0ABW2HHR6</accession>
<evidence type="ECO:0000259" key="4">
    <source>
        <dbReference type="PROSITE" id="PS50949"/>
    </source>
</evidence>
<protein>
    <submittedName>
        <fullName evidence="5">GntR family transcriptional regulator</fullName>
    </submittedName>
</protein>
<name>A0ABW2HHR6_9MICO</name>
<organism evidence="5 6">
    <name type="scientific">Microbacterium fluvii</name>
    <dbReference type="NCBI Taxonomy" id="415215"/>
    <lineage>
        <taxon>Bacteria</taxon>
        <taxon>Bacillati</taxon>
        <taxon>Actinomycetota</taxon>
        <taxon>Actinomycetes</taxon>
        <taxon>Micrococcales</taxon>
        <taxon>Microbacteriaceae</taxon>
        <taxon>Microbacterium</taxon>
    </lineage>
</organism>
<gene>
    <name evidence="5" type="ORF">ACFQRL_14350</name>
</gene>
<dbReference type="InterPro" id="IPR036390">
    <property type="entry name" value="WH_DNA-bd_sf"/>
</dbReference>
<dbReference type="PANTHER" id="PTHR43537">
    <property type="entry name" value="TRANSCRIPTIONAL REGULATOR, GNTR FAMILY"/>
    <property type="match status" value="1"/>
</dbReference>
<dbReference type="PROSITE" id="PS50949">
    <property type="entry name" value="HTH_GNTR"/>
    <property type="match status" value="1"/>
</dbReference>
<comment type="caution">
    <text evidence="5">The sequence shown here is derived from an EMBL/GenBank/DDBJ whole genome shotgun (WGS) entry which is preliminary data.</text>
</comment>
<dbReference type="SUPFAM" id="SSF46785">
    <property type="entry name" value="Winged helix' DNA-binding domain"/>
    <property type="match status" value="1"/>
</dbReference>
<keyword evidence="2" id="KW-0238">DNA-binding</keyword>
<dbReference type="Pfam" id="PF07729">
    <property type="entry name" value="FCD"/>
    <property type="match status" value="1"/>
</dbReference>
<dbReference type="Proteomes" id="UP001596507">
    <property type="component" value="Unassembled WGS sequence"/>
</dbReference>
<evidence type="ECO:0000256" key="2">
    <source>
        <dbReference type="ARBA" id="ARBA00023125"/>
    </source>
</evidence>
<dbReference type="Gene3D" id="1.10.10.10">
    <property type="entry name" value="Winged helix-like DNA-binding domain superfamily/Winged helix DNA-binding domain"/>
    <property type="match status" value="1"/>
</dbReference>
<proteinExistence type="predicted"/>
<evidence type="ECO:0000313" key="6">
    <source>
        <dbReference type="Proteomes" id="UP001596507"/>
    </source>
</evidence>
<dbReference type="InterPro" id="IPR036388">
    <property type="entry name" value="WH-like_DNA-bd_sf"/>
</dbReference>
<keyword evidence="6" id="KW-1185">Reference proteome</keyword>
<dbReference type="InterPro" id="IPR008920">
    <property type="entry name" value="TF_FadR/GntR_C"/>
</dbReference>
<sequence length="212" mass="23226">MSAPFSPLEPTGTVLGDEVYERIAAAILDGTLPPGQRLRDHDLASMLGVSRTPVREALQRLARSGLVEVAPHRYTRVRARSEKSRTDTHDFIVLFMGNVIGLALARASDEELDVLVEHAEAMVEASREGEIEALLSASSDFLSAGTRISRNQAFQLVLDEAEVAIRHNLEGWHPFIECPVTRTAGYVQLRDAIAARDCAAAEARVRELHGFS</sequence>
<dbReference type="PANTHER" id="PTHR43537:SF52">
    <property type="entry name" value="FATTY ACID METABOLISM REGULATOR PROTEIN"/>
    <property type="match status" value="1"/>
</dbReference>
<dbReference type="Pfam" id="PF00392">
    <property type="entry name" value="GntR"/>
    <property type="match status" value="1"/>
</dbReference>
<evidence type="ECO:0000256" key="3">
    <source>
        <dbReference type="ARBA" id="ARBA00023163"/>
    </source>
</evidence>
<evidence type="ECO:0000313" key="5">
    <source>
        <dbReference type="EMBL" id="MFC7270141.1"/>
    </source>
</evidence>
<dbReference type="Gene3D" id="1.20.120.530">
    <property type="entry name" value="GntR ligand-binding domain-like"/>
    <property type="match status" value="1"/>
</dbReference>
<dbReference type="PRINTS" id="PR00035">
    <property type="entry name" value="HTHGNTR"/>
</dbReference>
<dbReference type="CDD" id="cd07377">
    <property type="entry name" value="WHTH_GntR"/>
    <property type="match status" value="1"/>
</dbReference>
<keyword evidence="1" id="KW-0805">Transcription regulation</keyword>
<dbReference type="EMBL" id="JBHTBE010000004">
    <property type="protein sequence ID" value="MFC7270141.1"/>
    <property type="molecule type" value="Genomic_DNA"/>
</dbReference>
<dbReference type="InterPro" id="IPR011711">
    <property type="entry name" value="GntR_C"/>
</dbReference>
<keyword evidence="3" id="KW-0804">Transcription</keyword>
<dbReference type="InterPro" id="IPR000524">
    <property type="entry name" value="Tscrpt_reg_HTH_GntR"/>
</dbReference>
<dbReference type="SMART" id="SM00345">
    <property type="entry name" value="HTH_GNTR"/>
    <property type="match status" value="1"/>
</dbReference>
<reference evidence="6" key="1">
    <citation type="journal article" date="2019" name="Int. J. Syst. Evol. Microbiol.">
        <title>The Global Catalogue of Microorganisms (GCM) 10K type strain sequencing project: providing services to taxonomists for standard genome sequencing and annotation.</title>
        <authorList>
            <consortium name="The Broad Institute Genomics Platform"/>
            <consortium name="The Broad Institute Genome Sequencing Center for Infectious Disease"/>
            <person name="Wu L."/>
            <person name="Ma J."/>
        </authorList>
    </citation>
    <scope>NUCLEOTIDE SEQUENCE [LARGE SCALE GENOMIC DNA]</scope>
    <source>
        <strain evidence="6">CGMCC 1.15772</strain>
    </source>
</reference>